<dbReference type="PROSITE" id="PS51687">
    <property type="entry name" value="SAM_MT_RNA_M5U"/>
    <property type="match status" value="1"/>
</dbReference>
<feature type="domain" description="TRAM" evidence="7">
    <location>
        <begin position="127"/>
        <end position="185"/>
    </location>
</feature>
<dbReference type="Pfam" id="PF05958">
    <property type="entry name" value="tRNA_U5-meth_tr"/>
    <property type="match status" value="1"/>
</dbReference>
<evidence type="ECO:0000256" key="5">
    <source>
        <dbReference type="PROSITE-ProRule" id="PRU10015"/>
    </source>
</evidence>
<reference evidence="9" key="1">
    <citation type="journal article" date="2019" name="Int. J. Syst. Evol. Microbiol.">
        <title>The Global Catalogue of Microorganisms (GCM) 10K type strain sequencing project: providing services to taxonomists for standard genome sequencing and annotation.</title>
        <authorList>
            <consortium name="The Broad Institute Genomics Platform"/>
            <consortium name="The Broad Institute Genome Sequencing Center for Infectious Disease"/>
            <person name="Wu L."/>
            <person name="Ma J."/>
        </authorList>
    </citation>
    <scope>NUCLEOTIDE SEQUENCE [LARGE SCALE GENOMIC DNA]</scope>
    <source>
        <strain evidence="9">JCM 18657</strain>
    </source>
</reference>
<proteinExistence type="inferred from homology"/>
<name>A0ABW2V601_9BACL</name>
<dbReference type="PANTHER" id="PTHR11061:SF45">
    <property type="match status" value="1"/>
</dbReference>
<dbReference type="InterPro" id="IPR029063">
    <property type="entry name" value="SAM-dependent_MTases_sf"/>
</dbReference>
<dbReference type="Gene3D" id="2.40.50.1070">
    <property type="match status" value="1"/>
</dbReference>
<dbReference type="GO" id="GO:0008168">
    <property type="term" value="F:methyltransferase activity"/>
    <property type="evidence" value="ECO:0007669"/>
    <property type="project" value="UniProtKB-KW"/>
</dbReference>
<protein>
    <submittedName>
        <fullName evidence="8">23S rRNA (Uracil(1939)-C(5))-methyltransferase RlmD</fullName>
        <ecNumber evidence="8">2.1.1.190</ecNumber>
    </submittedName>
</protein>
<evidence type="ECO:0000313" key="9">
    <source>
        <dbReference type="Proteomes" id="UP001596528"/>
    </source>
</evidence>
<evidence type="ECO:0000256" key="4">
    <source>
        <dbReference type="PROSITE-ProRule" id="PRU01024"/>
    </source>
</evidence>
<keyword evidence="3 4" id="KW-0949">S-adenosyl-L-methionine</keyword>
<dbReference type="PROSITE" id="PS01230">
    <property type="entry name" value="TRMA_1"/>
    <property type="match status" value="1"/>
</dbReference>
<sequence length="578" mass="63105">MPKPDSKPQTARSDDRGSKRPVREGFANPRQHGVRDSGHPARESFATRGQGGERDRNRSAREGFAAAPGGASRRSDERPARGGFVPAAGNRASAQGGATRERGSRAQSAATARPARERVFRADSAESLEVGHLIVVTIKRIGINGEGVGYFRKKAVFVPGALTGEIVKARVAKIEPNYIQATLAEIETPSPDRVQPFCALYDQCGGCQMQHMSYEAQLRAKQEHVREAFARYAGLEQPPIRPILGMDNPLGYRNKASLQVGLADKDRLVTGLYSPNSHKLVDISGCPIQDPAINAVMEGVKRALKEVRVPVYHEKTRQGLLRTVVARVSRLTGKVQLTLVTSSRELPGKLVLIRHLRRELPQVVGISQNVNPGRTPLVFGEETIHLWGQEQLEEKLGSVKFSLSPRSFFQLNPIQTVKLYDAVKEAAALTGSERVVDAYCGSGTIGLWLAPQAKEIRGIELVPEAVEDACRNALASGADNATFHVGRAEKLLPAWVRDGFRPDVLVVDPPRTGCDDALLAAALEVKPERFVYVSCNPSTLAKDCAKLIAGGYRLEWIQPVDMFPHTSHVECCVLLVRK</sequence>
<dbReference type="NCBIfam" id="TIGR00479">
    <property type="entry name" value="rumA"/>
    <property type="match status" value="1"/>
</dbReference>
<dbReference type="InterPro" id="IPR002792">
    <property type="entry name" value="TRAM_dom"/>
</dbReference>
<comment type="caution">
    <text evidence="8">The sequence shown here is derived from an EMBL/GenBank/DDBJ whole genome shotgun (WGS) entry which is preliminary data.</text>
</comment>
<evidence type="ECO:0000313" key="8">
    <source>
        <dbReference type="EMBL" id="MFC7751546.1"/>
    </source>
</evidence>
<feature type="active site" description="Nucleophile" evidence="4">
    <location>
        <position position="535"/>
    </location>
</feature>
<keyword evidence="9" id="KW-1185">Reference proteome</keyword>
<evidence type="ECO:0000256" key="1">
    <source>
        <dbReference type="ARBA" id="ARBA00022603"/>
    </source>
</evidence>
<dbReference type="EC" id="2.1.1.190" evidence="8"/>
<dbReference type="InterPro" id="IPR030391">
    <property type="entry name" value="MeTrfase_TrmA_CS"/>
</dbReference>
<keyword evidence="2 4" id="KW-0808">Transferase</keyword>
<evidence type="ECO:0000256" key="6">
    <source>
        <dbReference type="SAM" id="MobiDB-lite"/>
    </source>
</evidence>
<dbReference type="SUPFAM" id="SSF53335">
    <property type="entry name" value="S-adenosyl-L-methionine-dependent methyltransferases"/>
    <property type="match status" value="1"/>
</dbReference>
<dbReference type="InterPro" id="IPR030390">
    <property type="entry name" value="MeTrfase_TrmA_AS"/>
</dbReference>
<accession>A0ABW2V601</accession>
<feature type="binding site" evidence="4">
    <location>
        <position position="410"/>
    </location>
    <ligand>
        <name>S-adenosyl-L-methionine</name>
        <dbReference type="ChEBI" id="CHEBI:59789"/>
    </ligand>
</feature>
<organism evidence="8 9">
    <name type="scientific">Paenibacillus thermoaerophilus</name>
    <dbReference type="NCBI Taxonomy" id="1215385"/>
    <lineage>
        <taxon>Bacteria</taxon>
        <taxon>Bacillati</taxon>
        <taxon>Bacillota</taxon>
        <taxon>Bacilli</taxon>
        <taxon>Bacillales</taxon>
        <taxon>Paenibacillaceae</taxon>
        <taxon>Paenibacillus</taxon>
    </lineage>
</organism>
<evidence type="ECO:0000256" key="2">
    <source>
        <dbReference type="ARBA" id="ARBA00022679"/>
    </source>
</evidence>
<dbReference type="RefSeq" id="WP_246068217.1">
    <property type="nucleotide sequence ID" value="NZ_JBHTGQ010000048.1"/>
</dbReference>
<dbReference type="PROSITE" id="PS50926">
    <property type="entry name" value="TRAM"/>
    <property type="match status" value="1"/>
</dbReference>
<dbReference type="Gene3D" id="2.40.50.140">
    <property type="entry name" value="Nucleic acid-binding proteins"/>
    <property type="match status" value="1"/>
</dbReference>
<feature type="compositionally biased region" description="Basic and acidic residues" evidence="6">
    <location>
        <begin position="1"/>
        <end position="23"/>
    </location>
</feature>
<feature type="region of interest" description="Disordered" evidence="6">
    <location>
        <begin position="1"/>
        <end position="117"/>
    </location>
</feature>
<feature type="binding site" evidence="4">
    <location>
        <position position="439"/>
    </location>
    <ligand>
        <name>S-adenosyl-L-methionine</name>
        <dbReference type="ChEBI" id="CHEBI:59789"/>
    </ligand>
</feature>
<feature type="active site" evidence="5">
    <location>
        <position position="535"/>
    </location>
</feature>
<dbReference type="InterPro" id="IPR012340">
    <property type="entry name" value="NA-bd_OB-fold"/>
</dbReference>
<evidence type="ECO:0000259" key="7">
    <source>
        <dbReference type="PROSITE" id="PS50926"/>
    </source>
</evidence>
<feature type="binding site" evidence="4">
    <location>
        <position position="508"/>
    </location>
    <ligand>
        <name>S-adenosyl-L-methionine</name>
        <dbReference type="ChEBI" id="CHEBI:59789"/>
    </ligand>
</feature>
<dbReference type="Proteomes" id="UP001596528">
    <property type="component" value="Unassembled WGS sequence"/>
</dbReference>
<dbReference type="PROSITE" id="PS01231">
    <property type="entry name" value="TRMA_2"/>
    <property type="match status" value="1"/>
</dbReference>
<dbReference type="Pfam" id="PF01938">
    <property type="entry name" value="TRAM"/>
    <property type="match status" value="1"/>
</dbReference>
<feature type="compositionally biased region" description="Basic and acidic residues" evidence="6">
    <location>
        <begin position="33"/>
        <end position="42"/>
    </location>
</feature>
<dbReference type="InterPro" id="IPR010280">
    <property type="entry name" value="U5_MeTrfase_fam"/>
</dbReference>
<evidence type="ECO:0000256" key="3">
    <source>
        <dbReference type="ARBA" id="ARBA00022691"/>
    </source>
</evidence>
<feature type="binding site" evidence="4">
    <location>
        <position position="460"/>
    </location>
    <ligand>
        <name>S-adenosyl-L-methionine</name>
        <dbReference type="ChEBI" id="CHEBI:59789"/>
    </ligand>
</feature>
<gene>
    <name evidence="8" type="primary">rlmD</name>
    <name evidence="8" type="ORF">ACFQWB_16640</name>
</gene>
<feature type="compositionally biased region" description="Basic and acidic residues" evidence="6">
    <location>
        <begin position="51"/>
        <end position="61"/>
    </location>
</feature>
<dbReference type="CDD" id="cd02440">
    <property type="entry name" value="AdoMet_MTases"/>
    <property type="match status" value="1"/>
</dbReference>
<dbReference type="EMBL" id="JBHTGQ010000048">
    <property type="protein sequence ID" value="MFC7751546.1"/>
    <property type="molecule type" value="Genomic_DNA"/>
</dbReference>
<dbReference type="Gene3D" id="3.40.50.150">
    <property type="entry name" value="Vaccinia Virus protein VP39"/>
    <property type="match status" value="1"/>
</dbReference>
<keyword evidence="1 4" id="KW-0489">Methyltransferase</keyword>
<dbReference type="PANTHER" id="PTHR11061">
    <property type="entry name" value="RNA M5U METHYLTRANSFERASE"/>
    <property type="match status" value="1"/>
</dbReference>
<dbReference type="SUPFAM" id="SSF50249">
    <property type="entry name" value="Nucleic acid-binding proteins"/>
    <property type="match status" value="1"/>
</dbReference>
<dbReference type="GO" id="GO:0032259">
    <property type="term" value="P:methylation"/>
    <property type="evidence" value="ECO:0007669"/>
    <property type="project" value="UniProtKB-KW"/>
</dbReference>
<comment type="similarity">
    <text evidence="4">Belongs to the class I-like SAM-binding methyltransferase superfamily. RNA M5U methyltransferase family.</text>
</comment>